<evidence type="ECO:0000259" key="2">
    <source>
        <dbReference type="SMART" id="SM01080"/>
    </source>
</evidence>
<evidence type="ECO:0000313" key="4">
    <source>
        <dbReference type="Proteomes" id="UP000004095"/>
    </source>
</evidence>
<feature type="transmembrane region" description="Helical" evidence="1">
    <location>
        <begin position="354"/>
        <end position="375"/>
    </location>
</feature>
<feature type="transmembrane region" description="Helical" evidence="1">
    <location>
        <begin position="321"/>
        <end position="342"/>
    </location>
</feature>
<protein>
    <submittedName>
        <fullName evidence="3">Chase2 domain family</fullName>
    </submittedName>
</protein>
<feature type="domain" description="CHASE2" evidence="2">
    <location>
        <begin position="28"/>
        <end position="338"/>
    </location>
</feature>
<dbReference type="AlphaFoldDB" id="A1ZM62"/>
<evidence type="ECO:0000313" key="3">
    <source>
        <dbReference type="EMBL" id="EAY28594.1"/>
    </source>
</evidence>
<dbReference type="InterPro" id="IPR007890">
    <property type="entry name" value="CHASE2"/>
</dbReference>
<sequence length="430" mass="48143">MALMGSVALIVRQTAVLRNIEFLNPLEDAFAEFDLTDLVVSKIMDHQKADTNITVVNIGNLDRNGLSSLVSIINQYQPKVVGFDVQLETARDSTSDQVLADAFKQTPNLVMASQLLNKTKDKYYVRTNYDLFTKNAHTGFVNLITKGKGNQLSWPTVRSFSPKERVTHRVFSSGAQKFDTTVIKKPRNEYAFAVKIAQLYAPKKTATFLKRNKDYEWINFLGNISVTAGKASNFAVLDVADIFNSVQDTSSKIGNVLKNKVVILGFMGPSLEAKSFDDKLFTPLNDNYIGRGTPDMYGVVVHANIVSMILRGDFIKETRPWVNTSISILIVLITVLIFSYIFIKVGIWYDALTILIQAIIVFLVVGLMLFVFYKTNTKMDLGAGLLGVVLSGIFVEIYHGFIRKLFGWRAPNEIQHQKDVATPPQKESEE</sequence>
<accession>A1ZM62</accession>
<keyword evidence="1" id="KW-0472">Membrane</keyword>
<proteinExistence type="predicted"/>
<reference evidence="3" key="1">
    <citation type="submission" date="2007-01" db="EMBL/GenBank/DDBJ databases">
        <authorList>
            <person name="Haygood M."/>
            <person name="Podell S."/>
            <person name="Anderson C."/>
            <person name="Hopkinson B."/>
            <person name="Roe K."/>
            <person name="Barbeau K."/>
            <person name="Gaasterland T."/>
            <person name="Ferriera S."/>
            <person name="Johnson J."/>
            <person name="Kravitz S."/>
            <person name="Beeson K."/>
            <person name="Sutton G."/>
            <person name="Rogers Y.-H."/>
            <person name="Friedman R."/>
            <person name="Frazier M."/>
            <person name="Venter J.C."/>
        </authorList>
    </citation>
    <scope>NUCLEOTIDE SEQUENCE [LARGE SCALE GENOMIC DNA]</scope>
    <source>
        <strain evidence="3">ATCC 23134</strain>
    </source>
</reference>
<keyword evidence="1" id="KW-0812">Transmembrane</keyword>
<dbReference type="Pfam" id="PF05226">
    <property type="entry name" value="CHASE2"/>
    <property type="match status" value="1"/>
</dbReference>
<name>A1ZM62_MICM2</name>
<gene>
    <name evidence="3" type="ORF">M23134_04441</name>
</gene>
<comment type="caution">
    <text evidence="3">The sequence shown here is derived from an EMBL/GenBank/DDBJ whole genome shotgun (WGS) entry which is preliminary data.</text>
</comment>
<dbReference type="EMBL" id="AAWS01000015">
    <property type="protein sequence ID" value="EAY28594.1"/>
    <property type="molecule type" value="Genomic_DNA"/>
</dbReference>
<dbReference type="eggNOG" id="COG4252">
    <property type="taxonomic scope" value="Bacteria"/>
</dbReference>
<keyword evidence="4" id="KW-1185">Reference proteome</keyword>
<dbReference type="Proteomes" id="UP000004095">
    <property type="component" value="Unassembled WGS sequence"/>
</dbReference>
<organism evidence="3 4">
    <name type="scientific">Microscilla marina ATCC 23134</name>
    <dbReference type="NCBI Taxonomy" id="313606"/>
    <lineage>
        <taxon>Bacteria</taxon>
        <taxon>Pseudomonadati</taxon>
        <taxon>Bacteroidota</taxon>
        <taxon>Cytophagia</taxon>
        <taxon>Cytophagales</taxon>
        <taxon>Microscillaceae</taxon>
        <taxon>Microscilla</taxon>
    </lineage>
</organism>
<evidence type="ECO:0000256" key="1">
    <source>
        <dbReference type="SAM" id="Phobius"/>
    </source>
</evidence>
<dbReference type="SMART" id="SM01080">
    <property type="entry name" value="CHASE2"/>
    <property type="match status" value="1"/>
</dbReference>
<keyword evidence="1" id="KW-1133">Transmembrane helix</keyword>
<feature type="transmembrane region" description="Helical" evidence="1">
    <location>
        <begin position="381"/>
        <end position="401"/>
    </location>
</feature>